<accession>A0A9W6ILT4</accession>
<evidence type="ECO:0000313" key="2">
    <source>
        <dbReference type="EMBL" id="GLK51321.1"/>
    </source>
</evidence>
<dbReference type="EMBL" id="BSFE01000002">
    <property type="protein sequence ID" value="GLK51321.1"/>
    <property type="molecule type" value="Genomic_DNA"/>
</dbReference>
<keyword evidence="1" id="KW-0732">Signal</keyword>
<reference evidence="2" key="1">
    <citation type="journal article" date="2014" name="Int. J. Syst. Evol. Microbiol.">
        <title>Complete genome sequence of Corynebacterium casei LMG S-19264T (=DSM 44701T), isolated from a smear-ripened cheese.</title>
        <authorList>
            <consortium name="US DOE Joint Genome Institute (JGI-PGF)"/>
            <person name="Walter F."/>
            <person name="Albersmeier A."/>
            <person name="Kalinowski J."/>
            <person name="Ruckert C."/>
        </authorList>
    </citation>
    <scope>NUCLEOTIDE SEQUENCE</scope>
    <source>
        <strain evidence="2">VKM B-1513</strain>
    </source>
</reference>
<dbReference type="Proteomes" id="UP001143486">
    <property type="component" value="Unassembled WGS sequence"/>
</dbReference>
<comment type="caution">
    <text evidence="2">The sequence shown here is derived from an EMBL/GenBank/DDBJ whole genome shotgun (WGS) entry which is preliminary data.</text>
</comment>
<proteinExistence type="predicted"/>
<evidence type="ECO:0008006" key="4">
    <source>
        <dbReference type="Google" id="ProtNLM"/>
    </source>
</evidence>
<name>A0A9W6ILT4_9PROT</name>
<organism evidence="2 3">
    <name type="scientific">Maricaulis virginensis</name>
    <dbReference type="NCBI Taxonomy" id="144022"/>
    <lineage>
        <taxon>Bacteria</taxon>
        <taxon>Pseudomonadati</taxon>
        <taxon>Pseudomonadota</taxon>
        <taxon>Alphaproteobacteria</taxon>
        <taxon>Maricaulales</taxon>
        <taxon>Maricaulaceae</taxon>
        <taxon>Maricaulis</taxon>
    </lineage>
</organism>
<dbReference type="RefSeq" id="WP_271185706.1">
    <property type="nucleotide sequence ID" value="NZ_BSFE01000002.1"/>
</dbReference>
<dbReference type="AlphaFoldDB" id="A0A9W6ILT4"/>
<feature type="chain" id="PRO_5040858152" description="Lipoprotein" evidence="1">
    <location>
        <begin position="25"/>
        <end position="63"/>
    </location>
</feature>
<gene>
    <name evidence="2" type="ORF">GCM10017621_08290</name>
</gene>
<feature type="signal peptide" evidence="1">
    <location>
        <begin position="1"/>
        <end position="24"/>
    </location>
</feature>
<keyword evidence="3" id="KW-1185">Reference proteome</keyword>
<evidence type="ECO:0000256" key="1">
    <source>
        <dbReference type="SAM" id="SignalP"/>
    </source>
</evidence>
<protein>
    <recommendedName>
        <fullName evidence="4">Lipoprotein</fullName>
    </recommendedName>
</protein>
<dbReference type="PROSITE" id="PS51257">
    <property type="entry name" value="PROKAR_LIPOPROTEIN"/>
    <property type="match status" value="1"/>
</dbReference>
<reference evidence="2" key="2">
    <citation type="submission" date="2023-01" db="EMBL/GenBank/DDBJ databases">
        <authorList>
            <person name="Sun Q."/>
            <person name="Evtushenko L."/>
        </authorList>
    </citation>
    <scope>NUCLEOTIDE SEQUENCE</scope>
    <source>
        <strain evidence="2">VKM B-1513</strain>
    </source>
</reference>
<evidence type="ECO:0000313" key="3">
    <source>
        <dbReference type="Proteomes" id="UP001143486"/>
    </source>
</evidence>
<sequence length="63" mass="6169">MRRIRILLAMLFLSPLLSGCLVIAATDVAVGTVGAAVGAAGAVGGAAIDVVTPGDDDDDGDED</sequence>